<name>A0A0M3IHY5_ASCLU</name>
<organism evidence="1 2">
    <name type="scientific">Ascaris lumbricoides</name>
    <name type="common">Giant roundworm</name>
    <dbReference type="NCBI Taxonomy" id="6252"/>
    <lineage>
        <taxon>Eukaryota</taxon>
        <taxon>Metazoa</taxon>
        <taxon>Ecdysozoa</taxon>
        <taxon>Nematoda</taxon>
        <taxon>Chromadorea</taxon>
        <taxon>Rhabditida</taxon>
        <taxon>Spirurina</taxon>
        <taxon>Ascaridomorpha</taxon>
        <taxon>Ascaridoidea</taxon>
        <taxon>Ascarididae</taxon>
        <taxon>Ascaris</taxon>
    </lineage>
</organism>
<keyword evidence="1" id="KW-1185">Reference proteome</keyword>
<dbReference type="AlphaFoldDB" id="A0A0M3IHY5"/>
<dbReference type="Proteomes" id="UP000036681">
    <property type="component" value="Unplaced"/>
</dbReference>
<reference evidence="2" key="1">
    <citation type="submission" date="2017-02" db="UniProtKB">
        <authorList>
            <consortium name="WormBaseParasite"/>
        </authorList>
    </citation>
    <scope>IDENTIFICATION</scope>
</reference>
<evidence type="ECO:0000313" key="2">
    <source>
        <dbReference type="WBParaSite" id="ALUE_0001809101-mRNA-1"/>
    </source>
</evidence>
<protein>
    <submittedName>
        <fullName evidence="2">CNH domain-containing protein</fullName>
    </submittedName>
</protein>
<proteinExistence type="predicted"/>
<dbReference type="WBParaSite" id="ALUE_0001809101-mRNA-1">
    <property type="protein sequence ID" value="ALUE_0001809101-mRNA-1"/>
    <property type="gene ID" value="ALUE_0001809101"/>
</dbReference>
<accession>A0A0M3IHY5</accession>
<evidence type="ECO:0000313" key="1">
    <source>
        <dbReference type="Proteomes" id="UP000036681"/>
    </source>
</evidence>
<sequence>MHITDFVDYICPISHRTCSSKFPKLLLRSDNGLNTIFDLLANATIASLVGPKKGANSLLALMLYGNEAILLSNDEENDETQLCKSVRSTGVDPLDFRITRCWPIRLPLDISKARELAHFTIIRLSPTDFAVVTSTTRNHHILWNLRFFELVDSDAIMLGDLSSASYACTLATDVVVQVSADGRFVVVEFIMQSARQLQLARYFVRVPKLRTMLRQKEIHS</sequence>